<dbReference type="GO" id="GO:0006952">
    <property type="term" value="P:defense response"/>
    <property type="evidence" value="ECO:0007669"/>
    <property type="project" value="UniProtKB-KW"/>
</dbReference>
<keyword evidence="6" id="KW-0456">Lyase</keyword>
<dbReference type="SUPFAM" id="SSF48576">
    <property type="entry name" value="Terpenoid synthases"/>
    <property type="match status" value="1"/>
</dbReference>
<dbReference type="Pfam" id="PF03936">
    <property type="entry name" value="Terpene_synth_C"/>
    <property type="match status" value="1"/>
</dbReference>
<feature type="non-terminal residue" evidence="10">
    <location>
        <position position="1"/>
    </location>
</feature>
<dbReference type="FunFam" id="1.10.600.10:FF:000005">
    <property type="entry name" value="Ent-kaur-16-ene synthase, chloroplastic"/>
    <property type="match status" value="1"/>
</dbReference>
<evidence type="ECO:0000313" key="11">
    <source>
        <dbReference type="Proteomes" id="UP000095767"/>
    </source>
</evidence>
<comment type="similarity">
    <text evidence="2">Belongs to the terpene synthase family.</text>
</comment>
<dbReference type="PANTHER" id="PTHR31739">
    <property type="entry name" value="ENT-COPALYL DIPHOSPHATE SYNTHASE, CHLOROPLASTIC"/>
    <property type="match status" value="1"/>
</dbReference>
<keyword evidence="5" id="KW-0460">Magnesium</keyword>
<dbReference type="GO" id="GO:0000287">
    <property type="term" value="F:magnesium ion binding"/>
    <property type="evidence" value="ECO:0007669"/>
    <property type="project" value="InterPro"/>
</dbReference>
<evidence type="ECO:0000256" key="4">
    <source>
        <dbReference type="ARBA" id="ARBA00022821"/>
    </source>
</evidence>
<comment type="caution">
    <text evidence="10">The sequence shown here is derived from an EMBL/GenBank/DDBJ whole genome shotgun (WGS) entry which is preliminary data.</text>
</comment>
<dbReference type="InterPro" id="IPR050148">
    <property type="entry name" value="Terpene_synthase-like"/>
</dbReference>
<dbReference type="InterPro" id="IPR001906">
    <property type="entry name" value="Terpene_synth_N"/>
</dbReference>
<evidence type="ECO:0000259" key="8">
    <source>
        <dbReference type="Pfam" id="PF01397"/>
    </source>
</evidence>
<sequence length="750" mass="85128">YTLLGITKLVSLPCMPSGYLEPTKCTLRQLRRRQTTEEQEERIRERLRAGAEQPQPPSPYDTAWVAMVPTGGAPGVPRFPRYVEWIMQNQHDDGSWGLGGRLRLPWLAKDAVSSTLACVLALKTWNVGNEHIRKGLRFIGNNSSCVMDDKCDTPVGFNIVFPSMIRSSIGLGLELPLRQSDVDEIFRLREIELQSTDQGRKAYMAYVAEGLGDIIQDWDEVLAYQSKNGSLFNSPSATSALAIHSRDTNALKYLDLLGNKFRSSGLARSWLQNEEEIIMDMETCAIAFRILRMHGYDITSDVFSQFSEESRFQDSVQGQLNDTKTLLELYKASQIRISEDEWNLENVSSWTGELLKQQLSTKRVSTPIIPQEVEYALQFPFYSANVEPLEHKMNIEHFDIKRIQMRKSAYLACHATDDILALATEEFHSSQSLYQQEVKCIESWVKEVGLDQLKFARTMPMEIMIFMASTVFPSESSDARIASIKNTLLTIVVDDFFDGGGSTEELKNLLELIEKWDAHAGIGFCSKHVEILFYAVYNTSNQIGAKAEEVQNRSVISHITEVWVNVVRAFMAEAEWTRKRYVPTMEEYMPVGEVSFALGPILPITLYLVGPELSEDIVRGPEYRDLLRHTSICARLLNDLQTYEKERNQGYVNSVLLHALREGGSISPASMEVAKREIRRAIVVSRRELLRLVLREDSAIPRTCRELFWNMCKVAHLFYLQGDEFLSLQELMAAASATVHEPLQVTLPSS</sequence>
<feature type="domain" description="Terpene synthase metal-binding" evidence="9">
    <location>
        <begin position="446"/>
        <end position="685"/>
    </location>
</feature>
<dbReference type="Gene3D" id="1.50.10.160">
    <property type="match status" value="1"/>
</dbReference>
<feature type="region of interest" description="Disordered" evidence="7">
    <location>
        <begin position="31"/>
        <end position="60"/>
    </location>
</feature>
<organism evidence="10 11">
    <name type="scientific">Dichanthelium oligosanthes</name>
    <dbReference type="NCBI Taxonomy" id="888268"/>
    <lineage>
        <taxon>Eukaryota</taxon>
        <taxon>Viridiplantae</taxon>
        <taxon>Streptophyta</taxon>
        <taxon>Embryophyta</taxon>
        <taxon>Tracheophyta</taxon>
        <taxon>Spermatophyta</taxon>
        <taxon>Magnoliopsida</taxon>
        <taxon>Liliopsida</taxon>
        <taxon>Poales</taxon>
        <taxon>Poaceae</taxon>
        <taxon>PACMAD clade</taxon>
        <taxon>Panicoideae</taxon>
        <taxon>Panicodae</taxon>
        <taxon>Paniceae</taxon>
        <taxon>Dichantheliinae</taxon>
        <taxon>Dichanthelium</taxon>
    </lineage>
</organism>
<evidence type="ECO:0000256" key="6">
    <source>
        <dbReference type="ARBA" id="ARBA00023239"/>
    </source>
</evidence>
<dbReference type="InterPro" id="IPR008949">
    <property type="entry name" value="Isoprenoid_synthase_dom_sf"/>
</dbReference>
<name>A0A1E5VT99_9POAL</name>
<dbReference type="Gene3D" id="1.50.10.130">
    <property type="entry name" value="Terpene synthase, N-terminal domain"/>
    <property type="match status" value="1"/>
</dbReference>
<keyword evidence="4" id="KW-0611">Plant defense</keyword>
<dbReference type="InterPro" id="IPR036965">
    <property type="entry name" value="Terpene_synth_N_sf"/>
</dbReference>
<dbReference type="OrthoDB" id="2343925at2759"/>
<dbReference type="FunFam" id="1.50.10.160:FF:000002">
    <property type="entry name" value="cis-abienol synthase, chloroplastic"/>
    <property type="match status" value="1"/>
</dbReference>
<dbReference type="EMBL" id="LWDX02030317">
    <property type="protein sequence ID" value="OEL28312.1"/>
    <property type="molecule type" value="Genomic_DNA"/>
</dbReference>
<comment type="cofactor">
    <cofactor evidence="1">
        <name>Mg(2+)</name>
        <dbReference type="ChEBI" id="CHEBI:18420"/>
    </cofactor>
</comment>
<dbReference type="Pfam" id="PF01397">
    <property type="entry name" value="Terpene_synth"/>
    <property type="match status" value="1"/>
</dbReference>
<protein>
    <submittedName>
        <fullName evidence="10">Stemod-13(17)-ene synthase</fullName>
    </submittedName>
</protein>
<dbReference type="SFLD" id="SFLDG01014">
    <property type="entry name" value="Terpene_Cyclase_Like_1_N-term"/>
    <property type="match status" value="1"/>
</dbReference>
<accession>A0A1E5VT99</accession>
<evidence type="ECO:0000313" key="10">
    <source>
        <dbReference type="EMBL" id="OEL28312.1"/>
    </source>
</evidence>
<evidence type="ECO:0000256" key="1">
    <source>
        <dbReference type="ARBA" id="ARBA00001946"/>
    </source>
</evidence>
<evidence type="ECO:0000256" key="3">
    <source>
        <dbReference type="ARBA" id="ARBA00022723"/>
    </source>
</evidence>
<gene>
    <name evidence="10" type="ORF">BAE44_0010667</name>
</gene>
<evidence type="ECO:0000256" key="2">
    <source>
        <dbReference type="ARBA" id="ARBA00006333"/>
    </source>
</evidence>
<dbReference type="PANTHER" id="PTHR31739:SF17">
    <property type="entry name" value="ENT-SANDARACOPIMARA-8(14),15-DIENE SYNTHASE, CHLOROPLASTIC"/>
    <property type="match status" value="1"/>
</dbReference>
<dbReference type="InterPro" id="IPR005630">
    <property type="entry name" value="Terpene_synthase_metal-bd"/>
</dbReference>
<dbReference type="Gene3D" id="1.10.600.10">
    <property type="entry name" value="Farnesyl Diphosphate Synthase"/>
    <property type="match status" value="1"/>
</dbReference>
<dbReference type="SUPFAM" id="SSF48239">
    <property type="entry name" value="Terpenoid cyclases/Protein prenyltransferases"/>
    <property type="match status" value="2"/>
</dbReference>
<feature type="domain" description="Terpene synthase N-terminal" evidence="8">
    <location>
        <begin position="268"/>
        <end position="377"/>
    </location>
</feature>
<dbReference type="STRING" id="888268.A0A1E5VT99"/>
<dbReference type="InterPro" id="IPR008930">
    <property type="entry name" value="Terpenoid_cyclase/PrenylTrfase"/>
</dbReference>
<evidence type="ECO:0000256" key="7">
    <source>
        <dbReference type="SAM" id="MobiDB-lite"/>
    </source>
</evidence>
<reference evidence="10 11" key="1">
    <citation type="submission" date="2016-09" db="EMBL/GenBank/DDBJ databases">
        <title>The draft genome of Dichanthelium oligosanthes: A C3 panicoid grass species.</title>
        <authorList>
            <person name="Studer A.J."/>
            <person name="Schnable J.C."/>
            <person name="Brutnell T.P."/>
        </authorList>
    </citation>
    <scope>NUCLEOTIDE SEQUENCE [LARGE SCALE GENOMIC DNA]</scope>
    <source>
        <strain evidence="11">cv. Kellogg 1175</strain>
        <tissue evidence="10">Leaf</tissue>
    </source>
</reference>
<dbReference type="GO" id="GO:0010333">
    <property type="term" value="F:terpene synthase activity"/>
    <property type="evidence" value="ECO:0007669"/>
    <property type="project" value="InterPro"/>
</dbReference>
<evidence type="ECO:0000259" key="9">
    <source>
        <dbReference type="Pfam" id="PF03936"/>
    </source>
</evidence>
<evidence type="ECO:0000256" key="5">
    <source>
        <dbReference type="ARBA" id="ARBA00022842"/>
    </source>
</evidence>
<keyword evidence="11" id="KW-1185">Reference proteome</keyword>
<dbReference type="AlphaFoldDB" id="A0A1E5VT99"/>
<keyword evidence="3" id="KW-0479">Metal-binding</keyword>
<proteinExistence type="inferred from homology"/>
<dbReference type="Proteomes" id="UP000095767">
    <property type="component" value="Unassembled WGS sequence"/>
</dbReference>
<dbReference type="GO" id="GO:0016102">
    <property type="term" value="P:diterpenoid biosynthetic process"/>
    <property type="evidence" value="ECO:0007669"/>
    <property type="project" value="TreeGrafter"/>
</dbReference>